<dbReference type="InterPro" id="IPR012945">
    <property type="entry name" value="Tubulin-bd_cofactor_C_dom"/>
</dbReference>
<keyword evidence="10" id="KW-0564">Palmitate</keyword>
<dbReference type="InterPro" id="IPR036850">
    <property type="entry name" value="NDK-like_dom_sf"/>
</dbReference>
<evidence type="ECO:0000259" key="14">
    <source>
        <dbReference type="PROSITE" id="PS51329"/>
    </source>
</evidence>
<evidence type="ECO:0000256" key="9">
    <source>
        <dbReference type="ARBA" id="ARBA00023136"/>
    </source>
</evidence>
<keyword evidence="6" id="KW-0519">Myristate</keyword>
<evidence type="ECO:0000313" key="15">
    <source>
        <dbReference type="EMBL" id="CAF0939872.1"/>
    </source>
</evidence>
<keyword evidence="9" id="KW-0472">Membrane</keyword>
<evidence type="ECO:0000256" key="10">
    <source>
        <dbReference type="ARBA" id="ARBA00023139"/>
    </source>
</evidence>
<evidence type="ECO:0000256" key="12">
    <source>
        <dbReference type="PIRNR" id="PIRNR037947"/>
    </source>
</evidence>
<keyword evidence="7 12" id="KW-0547">Nucleotide-binding</keyword>
<dbReference type="FunFam" id="2.160.20.70:FF:000004">
    <property type="entry name" value="Protein XRP2"/>
    <property type="match status" value="1"/>
</dbReference>
<dbReference type="InterPro" id="IPR016098">
    <property type="entry name" value="CAP/MinC_C"/>
</dbReference>
<dbReference type="Pfam" id="PF07986">
    <property type="entry name" value="TBCC"/>
    <property type="match status" value="1"/>
</dbReference>
<dbReference type="Proteomes" id="UP000663829">
    <property type="component" value="Unassembled WGS sequence"/>
</dbReference>
<evidence type="ECO:0000256" key="3">
    <source>
        <dbReference type="ARBA" id="ARBA00015771"/>
    </source>
</evidence>
<comment type="similarity">
    <text evidence="2 12">Belongs to the TBCC family.</text>
</comment>
<dbReference type="GO" id="GO:0006892">
    <property type="term" value="P:post-Golgi vesicle-mediated transport"/>
    <property type="evidence" value="ECO:0007669"/>
    <property type="project" value="TreeGrafter"/>
</dbReference>
<dbReference type="OrthoDB" id="194775at2759"/>
<name>A0A814CD37_9BILA</name>
<keyword evidence="4 12" id="KW-0343">GTPase activation</keyword>
<dbReference type="PANTHER" id="PTHR15440:SF0">
    <property type="entry name" value="PROTEIN XRP2"/>
    <property type="match status" value="1"/>
</dbReference>
<evidence type="ECO:0000256" key="5">
    <source>
        <dbReference type="ARBA" id="ARBA00022475"/>
    </source>
</evidence>
<comment type="subcellular location">
    <subcellularLocation>
        <location evidence="1">Cell membrane</location>
        <topology evidence="1">Lipid-anchor</topology>
        <orientation evidence="1">Cytoplasmic side</orientation>
    </subcellularLocation>
</comment>
<dbReference type="GO" id="GO:0005525">
    <property type="term" value="F:GTP binding"/>
    <property type="evidence" value="ECO:0007669"/>
    <property type="project" value="UniProtKB-UniRule"/>
</dbReference>
<dbReference type="PANTHER" id="PTHR15440">
    <property type="entry name" value="XRP2 PROTEIN"/>
    <property type="match status" value="1"/>
</dbReference>
<feature type="domain" description="C-CAP/cofactor C-like" evidence="14">
    <location>
        <begin position="17"/>
        <end position="170"/>
    </location>
</feature>
<sequence length="311" mass="35763">MGCLFSNPDTSTDILEPPKPQYSCKINKNDYILDKLKDQTIFRVPGTVDGQQFIIQNCENCTIYIFDHTGQVQIDDCKHCRIFVGPVHGSIFIRDSENCNLATICQQFRARDCHEVNIFLSCASQPIIESSHHIRFGCLTYFYEKLGEHYATAGISPYNNNWSNIHDFTPVPDSKNYSLMDDSETVFKHIPAPTDPSCSHLNISDSQDQTITPFSYGELYREHNVERCFVVLFHEANYDVCARELIKMLRPLKIVLVQSKCYTINELSADRIFNNRSYNTLVTKDFVSQNSTDAVQQLDKFYNFASMQMFS</sequence>
<dbReference type="AlphaFoldDB" id="A0A814CD37"/>
<dbReference type="InterPro" id="IPR006599">
    <property type="entry name" value="CARP_motif"/>
</dbReference>
<evidence type="ECO:0000256" key="6">
    <source>
        <dbReference type="ARBA" id="ARBA00022707"/>
    </source>
</evidence>
<dbReference type="PIRSF" id="PIRSF037947">
    <property type="entry name" value="Protein_XRP2"/>
    <property type="match status" value="1"/>
</dbReference>
<dbReference type="InterPro" id="IPR039093">
    <property type="entry name" value="XRP2"/>
</dbReference>
<dbReference type="Gene3D" id="3.30.70.141">
    <property type="entry name" value="Nucleoside diphosphate kinase-like domain"/>
    <property type="match status" value="1"/>
</dbReference>
<evidence type="ECO:0000256" key="1">
    <source>
        <dbReference type="ARBA" id="ARBA00004342"/>
    </source>
</evidence>
<evidence type="ECO:0000256" key="2">
    <source>
        <dbReference type="ARBA" id="ARBA00008848"/>
    </source>
</evidence>
<dbReference type="InterPro" id="IPR036223">
    <property type="entry name" value="CAP_C_sf"/>
</dbReference>
<gene>
    <name evidence="15" type="ORF">GPM918_LOCUS10648</name>
    <name evidence="16" type="ORF">SRO942_LOCUS10649</name>
</gene>
<protein>
    <recommendedName>
        <fullName evidence="3 12">Protein XRP2</fullName>
    </recommendedName>
</protein>
<dbReference type="PROSITE" id="PS51329">
    <property type="entry name" value="C_CAP_COFACTOR_C"/>
    <property type="match status" value="1"/>
</dbReference>
<feature type="binding site" evidence="13">
    <location>
        <begin position="89"/>
        <end position="90"/>
    </location>
    <ligand>
        <name>GTP</name>
        <dbReference type="ChEBI" id="CHEBI:37565"/>
    </ligand>
</feature>
<dbReference type="InterPro" id="IPR017901">
    <property type="entry name" value="C-CAP_CF_C-like"/>
</dbReference>
<keyword evidence="8 12" id="KW-0342">GTP-binding</keyword>
<evidence type="ECO:0000256" key="7">
    <source>
        <dbReference type="ARBA" id="ARBA00022741"/>
    </source>
</evidence>
<evidence type="ECO:0000313" key="16">
    <source>
        <dbReference type="EMBL" id="CAF3716470.1"/>
    </source>
</evidence>
<dbReference type="SMART" id="SM00673">
    <property type="entry name" value="CARP"/>
    <property type="match status" value="2"/>
</dbReference>
<dbReference type="Proteomes" id="UP000681722">
    <property type="component" value="Unassembled WGS sequence"/>
</dbReference>
<organism evidence="15 17">
    <name type="scientific">Didymodactylos carnosus</name>
    <dbReference type="NCBI Taxonomy" id="1234261"/>
    <lineage>
        <taxon>Eukaryota</taxon>
        <taxon>Metazoa</taxon>
        <taxon>Spiralia</taxon>
        <taxon>Gnathifera</taxon>
        <taxon>Rotifera</taxon>
        <taxon>Eurotatoria</taxon>
        <taxon>Bdelloidea</taxon>
        <taxon>Philodinida</taxon>
        <taxon>Philodinidae</taxon>
        <taxon>Didymodactylos</taxon>
    </lineage>
</organism>
<dbReference type="GO" id="GO:0005929">
    <property type="term" value="C:cilium"/>
    <property type="evidence" value="ECO:0007669"/>
    <property type="project" value="TreeGrafter"/>
</dbReference>
<comment type="caution">
    <text evidence="15">The sequence shown here is derived from an EMBL/GenBank/DDBJ whole genome shotgun (WGS) entry which is preliminary data.</text>
</comment>
<evidence type="ECO:0000256" key="8">
    <source>
        <dbReference type="ARBA" id="ARBA00023134"/>
    </source>
</evidence>
<dbReference type="EMBL" id="CAJNOQ010002119">
    <property type="protein sequence ID" value="CAF0939872.1"/>
    <property type="molecule type" value="Genomic_DNA"/>
</dbReference>
<dbReference type="EMBL" id="CAJOBC010002119">
    <property type="protein sequence ID" value="CAF3716470.1"/>
    <property type="molecule type" value="Genomic_DNA"/>
</dbReference>
<keyword evidence="11" id="KW-0449">Lipoprotein</keyword>
<keyword evidence="5" id="KW-1003">Cell membrane</keyword>
<evidence type="ECO:0000256" key="13">
    <source>
        <dbReference type="PIRSR" id="PIRSR037947-1"/>
    </source>
</evidence>
<keyword evidence="17" id="KW-1185">Reference proteome</keyword>
<evidence type="ECO:0000256" key="4">
    <source>
        <dbReference type="ARBA" id="ARBA00022468"/>
    </source>
</evidence>
<proteinExistence type="inferred from homology"/>
<evidence type="ECO:0000256" key="11">
    <source>
        <dbReference type="ARBA" id="ARBA00023288"/>
    </source>
</evidence>
<dbReference type="SUPFAM" id="SSF69340">
    <property type="entry name" value="C-terminal domain of adenylylcyclase associated protein"/>
    <property type="match status" value="1"/>
</dbReference>
<evidence type="ECO:0000313" key="17">
    <source>
        <dbReference type="Proteomes" id="UP000663829"/>
    </source>
</evidence>
<dbReference type="Gene3D" id="2.160.20.70">
    <property type="match status" value="1"/>
</dbReference>
<accession>A0A814CD37</accession>
<dbReference type="GO" id="GO:0005096">
    <property type="term" value="F:GTPase activator activity"/>
    <property type="evidence" value="ECO:0007669"/>
    <property type="project" value="UniProtKB-UniRule"/>
</dbReference>
<dbReference type="GO" id="GO:1990075">
    <property type="term" value="C:periciliary membrane compartment"/>
    <property type="evidence" value="ECO:0007669"/>
    <property type="project" value="TreeGrafter"/>
</dbReference>
<reference evidence="15" key="1">
    <citation type="submission" date="2021-02" db="EMBL/GenBank/DDBJ databases">
        <authorList>
            <person name="Nowell W R."/>
        </authorList>
    </citation>
    <scope>NUCLEOTIDE SEQUENCE</scope>
</reference>
<comment type="function">
    <text evidence="12">Acts as a GTPase-activating protein (GAP) for tubulin in concert with tubulin-specific chaperone C, but does not enhance tubulin heterodimerization.</text>
</comment>
<feature type="binding site" evidence="13">
    <location>
        <begin position="106"/>
        <end position="109"/>
    </location>
    <ligand>
        <name>GTP</name>
        <dbReference type="ChEBI" id="CHEBI:37565"/>
    </ligand>
</feature>